<proteinExistence type="predicted"/>
<dbReference type="Proteomes" id="UP000247005">
    <property type="component" value="Unassembled WGS sequence"/>
</dbReference>
<dbReference type="EMBL" id="PQGD01000002">
    <property type="protein sequence ID" value="POP50472.1"/>
    <property type="molecule type" value="Genomic_DNA"/>
</dbReference>
<evidence type="ECO:0000313" key="4">
    <source>
        <dbReference type="Proteomes" id="UP000247005"/>
    </source>
</evidence>
<name>A0A2P5GV84_9ENTR</name>
<evidence type="ECO:0000313" key="3">
    <source>
        <dbReference type="Proteomes" id="UP000237073"/>
    </source>
</evidence>
<keyword evidence="3" id="KW-1185">Reference proteome</keyword>
<dbReference type="Proteomes" id="UP000237073">
    <property type="component" value="Unassembled WGS sequence"/>
</dbReference>
<protein>
    <submittedName>
        <fullName evidence="2">Uncharacterized protein</fullName>
    </submittedName>
</protein>
<evidence type="ECO:0000313" key="2">
    <source>
        <dbReference type="EMBL" id="POP50472.1"/>
    </source>
</evidence>
<gene>
    <name evidence="2" type="ORF">CHU32_03330</name>
    <name evidence="1" type="ORF">CHU33_19615</name>
</gene>
<sequence length="87" mass="10195">MAMVAEITSRRAKIPRLAHRGAVSVRYQCATHLNEAAICKKFRRRSHFQNYILRMNNISDYQAVNPRFSLFMHFVCKCSAYRSVVTR</sequence>
<reference evidence="3 4" key="1">
    <citation type="submission" date="2018-01" db="EMBL/GenBank/DDBJ databases">
        <title>Superficieibacter electus gen. nov., sp. nov., an extended-spectrum beta-lactamase possessing member of the Enterobacteriaceae family, isolated from intensive care unit surfaces.</title>
        <authorList>
            <person name="Potter R.F."/>
            <person name="D'Souza A.W."/>
        </authorList>
    </citation>
    <scope>NUCLEOTIDE SEQUENCE [LARGE SCALE GENOMIC DNA]</scope>
    <source>
        <strain evidence="2 4">BP-1</strain>
        <strain evidence="1 3">BP-2</strain>
    </source>
</reference>
<comment type="caution">
    <text evidence="2">The sequence shown here is derived from an EMBL/GenBank/DDBJ whole genome shotgun (WGS) entry which is preliminary data.</text>
</comment>
<accession>A0A2P5GV84</accession>
<evidence type="ECO:0000313" key="1">
    <source>
        <dbReference type="EMBL" id="POP42283.1"/>
    </source>
</evidence>
<dbReference type="EMBL" id="PQGE01000020">
    <property type="protein sequence ID" value="POP42283.1"/>
    <property type="molecule type" value="Genomic_DNA"/>
</dbReference>
<organism evidence="2 4">
    <name type="scientific">Superficieibacter electus</name>
    <dbReference type="NCBI Taxonomy" id="2022662"/>
    <lineage>
        <taxon>Bacteria</taxon>
        <taxon>Pseudomonadati</taxon>
        <taxon>Pseudomonadota</taxon>
        <taxon>Gammaproteobacteria</taxon>
        <taxon>Enterobacterales</taxon>
        <taxon>Enterobacteriaceae</taxon>
        <taxon>Superficieibacter</taxon>
    </lineage>
</organism>
<dbReference type="AlphaFoldDB" id="A0A2P5GV84"/>